<name>A0A146LTW3_LYGHE</name>
<accession>A0A146LTW3</accession>
<evidence type="ECO:0000313" key="1">
    <source>
        <dbReference type="EMBL" id="JAQ10689.1"/>
    </source>
</evidence>
<dbReference type="EMBL" id="GDHC01007940">
    <property type="protein sequence ID" value="JAQ10689.1"/>
    <property type="molecule type" value="Transcribed_RNA"/>
</dbReference>
<reference evidence="1" key="1">
    <citation type="journal article" date="2016" name="Gigascience">
        <title>De novo construction of an expanded transcriptome assembly for the western tarnished plant bug, Lygus hesperus.</title>
        <authorList>
            <person name="Tassone E.E."/>
            <person name="Geib S.M."/>
            <person name="Hall B."/>
            <person name="Fabrick J.A."/>
            <person name="Brent C.S."/>
            <person name="Hull J.J."/>
        </authorList>
    </citation>
    <scope>NUCLEOTIDE SEQUENCE</scope>
</reference>
<sequence>MEQLLLLRPAVVDIAKRARELARKLFESYSACTTVLTNLHDDIVMQQYVCLSQHFQRCVRQAWTSLDVLVSRDYPTYTHHAVSYIAHILTQRLFAHQPTSTSPTSSASVSDSLLYYFTANSSSNCVRQLHDVYYGSLLPA</sequence>
<dbReference type="AlphaFoldDB" id="A0A146LTW3"/>
<gene>
    <name evidence="1" type="ORF">g.26108</name>
</gene>
<protein>
    <submittedName>
        <fullName evidence="1">Uncharacterized protein</fullName>
    </submittedName>
</protein>
<organism evidence="1">
    <name type="scientific">Lygus hesperus</name>
    <name type="common">Western plant bug</name>
    <dbReference type="NCBI Taxonomy" id="30085"/>
    <lineage>
        <taxon>Eukaryota</taxon>
        <taxon>Metazoa</taxon>
        <taxon>Ecdysozoa</taxon>
        <taxon>Arthropoda</taxon>
        <taxon>Hexapoda</taxon>
        <taxon>Insecta</taxon>
        <taxon>Pterygota</taxon>
        <taxon>Neoptera</taxon>
        <taxon>Paraneoptera</taxon>
        <taxon>Hemiptera</taxon>
        <taxon>Heteroptera</taxon>
        <taxon>Panheteroptera</taxon>
        <taxon>Cimicomorpha</taxon>
        <taxon>Miridae</taxon>
        <taxon>Mirini</taxon>
        <taxon>Lygus</taxon>
    </lineage>
</organism>
<proteinExistence type="predicted"/>